<reference evidence="2 3" key="1">
    <citation type="journal article" date="2019" name="Nat. Ecol. Evol.">
        <title>Megaphylogeny resolves global patterns of mushroom evolution.</title>
        <authorList>
            <person name="Varga T."/>
            <person name="Krizsan K."/>
            <person name="Foldi C."/>
            <person name="Dima B."/>
            <person name="Sanchez-Garcia M."/>
            <person name="Sanchez-Ramirez S."/>
            <person name="Szollosi G.J."/>
            <person name="Szarkandi J.G."/>
            <person name="Papp V."/>
            <person name="Albert L."/>
            <person name="Andreopoulos W."/>
            <person name="Angelini C."/>
            <person name="Antonin V."/>
            <person name="Barry K.W."/>
            <person name="Bougher N.L."/>
            <person name="Buchanan P."/>
            <person name="Buyck B."/>
            <person name="Bense V."/>
            <person name="Catcheside P."/>
            <person name="Chovatia M."/>
            <person name="Cooper J."/>
            <person name="Damon W."/>
            <person name="Desjardin D."/>
            <person name="Finy P."/>
            <person name="Geml J."/>
            <person name="Haridas S."/>
            <person name="Hughes K."/>
            <person name="Justo A."/>
            <person name="Karasinski D."/>
            <person name="Kautmanova I."/>
            <person name="Kiss B."/>
            <person name="Kocsube S."/>
            <person name="Kotiranta H."/>
            <person name="LaButti K.M."/>
            <person name="Lechner B.E."/>
            <person name="Liimatainen K."/>
            <person name="Lipzen A."/>
            <person name="Lukacs Z."/>
            <person name="Mihaltcheva S."/>
            <person name="Morgado L.N."/>
            <person name="Niskanen T."/>
            <person name="Noordeloos M.E."/>
            <person name="Ohm R.A."/>
            <person name="Ortiz-Santana B."/>
            <person name="Ovrebo C."/>
            <person name="Racz N."/>
            <person name="Riley R."/>
            <person name="Savchenko A."/>
            <person name="Shiryaev A."/>
            <person name="Soop K."/>
            <person name="Spirin V."/>
            <person name="Szebenyi C."/>
            <person name="Tomsovsky M."/>
            <person name="Tulloss R.E."/>
            <person name="Uehling J."/>
            <person name="Grigoriev I.V."/>
            <person name="Vagvolgyi C."/>
            <person name="Papp T."/>
            <person name="Martin F.M."/>
            <person name="Miettinen O."/>
            <person name="Hibbett D.S."/>
            <person name="Nagy L.G."/>
        </authorList>
    </citation>
    <scope>NUCLEOTIDE SEQUENCE [LARGE SCALE GENOMIC DNA]</scope>
    <source>
        <strain evidence="2 3">CBS 121175</strain>
    </source>
</reference>
<feature type="compositionally biased region" description="Basic and acidic residues" evidence="1">
    <location>
        <begin position="193"/>
        <end position="211"/>
    </location>
</feature>
<dbReference type="GO" id="GO:0033328">
    <property type="term" value="F:peroxisome membrane targeting sequence binding"/>
    <property type="evidence" value="ECO:0007669"/>
    <property type="project" value="TreeGrafter"/>
</dbReference>
<feature type="compositionally biased region" description="Low complexity" evidence="1">
    <location>
        <begin position="213"/>
        <end position="226"/>
    </location>
</feature>
<evidence type="ECO:0000256" key="1">
    <source>
        <dbReference type="SAM" id="MobiDB-lite"/>
    </source>
</evidence>
<dbReference type="OrthoDB" id="21292at2759"/>
<feature type="compositionally biased region" description="Pro residues" evidence="1">
    <location>
        <begin position="40"/>
        <end position="52"/>
    </location>
</feature>
<protein>
    <submittedName>
        <fullName evidence="2">Pex19-domain-containing protein</fullName>
    </submittedName>
</protein>
<dbReference type="PANTHER" id="PTHR12774">
    <property type="entry name" value="PEROXISOMAL BIOGENESIS FACTOR 19"/>
    <property type="match status" value="1"/>
</dbReference>
<feature type="compositionally biased region" description="Low complexity" evidence="1">
    <location>
        <begin position="174"/>
        <end position="191"/>
    </location>
</feature>
<dbReference type="Proteomes" id="UP000307440">
    <property type="component" value="Unassembled WGS sequence"/>
</dbReference>
<dbReference type="GO" id="GO:0045046">
    <property type="term" value="P:protein import into peroxisome membrane"/>
    <property type="evidence" value="ECO:0007669"/>
    <property type="project" value="TreeGrafter"/>
</dbReference>
<dbReference type="Pfam" id="PF04614">
    <property type="entry name" value="Pex19"/>
    <property type="match status" value="1"/>
</dbReference>
<dbReference type="STRING" id="230819.A0A5C3KG73"/>
<organism evidence="2 3">
    <name type="scientific">Coprinopsis marcescibilis</name>
    <name type="common">Agaric fungus</name>
    <name type="synonym">Psathyrella marcescibilis</name>
    <dbReference type="NCBI Taxonomy" id="230819"/>
    <lineage>
        <taxon>Eukaryota</taxon>
        <taxon>Fungi</taxon>
        <taxon>Dikarya</taxon>
        <taxon>Basidiomycota</taxon>
        <taxon>Agaricomycotina</taxon>
        <taxon>Agaricomycetes</taxon>
        <taxon>Agaricomycetidae</taxon>
        <taxon>Agaricales</taxon>
        <taxon>Agaricineae</taxon>
        <taxon>Psathyrellaceae</taxon>
        <taxon>Coprinopsis</taxon>
    </lineage>
</organism>
<keyword evidence="3" id="KW-1185">Reference proteome</keyword>
<feature type="compositionally biased region" description="Polar residues" evidence="1">
    <location>
        <begin position="53"/>
        <end position="66"/>
    </location>
</feature>
<feature type="region of interest" description="Disordered" evidence="1">
    <location>
        <begin position="159"/>
        <end position="230"/>
    </location>
</feature>
<evidence type="ECO:0000313" key="3">
    <source>
        <dbReference type="Proteomes" id="UP000307440"/>
    </source>
</evidence>
<dbReference type="EMBL" id="ML210374">
    <property type="protein sequence ID" value="TFK18847.1"/>
    <property type="molecule type" value="Genomic_DNA"/>
</dbReference>
<feature type="compositionally biased region" description="Acidic residues" evidence="1">
    <location>
        <begin position="15"/>
        <end position="29"/>
    </location>
</feature>
<accession>A0A5C3KG73</accession>
<feature type="region of interest" description="Disordered" evidence="1">
    <location>
        <begin position="339"/>
        <end position="372"/>
    </location>
</feature>
<dbReference type="PANTHER" id="PTHR12774:SF2">
    <property type="entry name" value="PEROXISOMAL BIOGENESIS FACTOR 19"/>
    <property type="match status" value="1"/>
</dbReference>
<feature type="compositionally biased region" description="Acidic residues" evidence="1">
    <location>
        <begin position="122"/>
        <end position="134"/>
    </location>
</feature>
<dbReference type="Gene3D" id="1.20.120.900">
    <property type="entry name" value="Pex19, mPTS binding domain"/>
    <property type="match status" value="1"/>
</dbReference>
<proteinExistence type="predicted"/>
<dbReference type="InterPro" id="IPR006708">
    <property type="entry name" value="Pex19"/>
</dbReference>
<dbReference type="GO" id="GO:0005778">
    <property type="term" value="C:peroxisomal membrane"/>
    <property type="evidence" value="ECO:0007669"/>
    <property type="project" value="TreeGrafter"/>
</dbReference>
<dbReference type="InterPro" id="IPR038322">
    <property type="entry name" value="Pex19_C_sf"/>
</dbReference>
<name>A0A5C3KG73_COPMA</name>
<sequence length="372" mass="38792">MSDPTKPTLAKVPAADDDLDDLDDVLDEFNDSKPASGSQAPPPSATFPPPSPNQAQTSGRPRTNTRVDTKPPSVPGVGPPLHSTAEVDEDELSSEFAKELAKGMESLMRELSGGALPGEGANDGDEGGVKEDDEQTKALKAAWEAMLIEGMNGQAGEDLLPSLGDILGEGGQAGAPRAAEAPSSSSGAAPENFQERIKQAMGKMKEGENDLRAAAGAAAPGTGADGSPESIADLLKSLEDLGLGEGGENDSELAGFLESMMGQLMSKEILYEPLKELADSFPPYLANPPQQLSSEDRTRYEKQLACVTRIVTVFESSTYSDTNPESNKQIVDLMSEMQSYGSPPSELMGPLPAGFDGGLPGVDPNDPNCTIA</sequence>
<feature type="region of interest" description="Disordered" evidence="1">
    <location>
        <begin position="108"/>
        <end position="135"/>
    </location>
</feature>
<feature type="region of interest" description="Disordered" evidence="1">
    <location>
        <begin position="1"/>
        <end position="96"/>
    </location>
</feature>
<evidence type="ECO:0000313" key="2">
    <source>
        <dbReference type="EMBL" id="TFK18847.1"/>
    </source>
</evidence>
<gene>
    <name evidence="2" type="ORF">FA15DRAFT_674964</name>
</gene>
<dbReference type="AlphaFoldDB" id="A0A5C3KG73"/>